<accession>A0A9E7N7Q2</accession>
<protein>
    <submittedName>
        <fullName evidence="1">Uncharacterized protein</fullName>
    </submittedName>
</protein>
<evidence type="ECO:0000313" key="1">
    <source>
        <dbReference type="EMBL" id="UTC29791.1"/>
    </source>
</evidence>
<sequence>MSEPIRQPTPAYRAAQHVKSREAVTANAIAAWETANKRFASLCLKTVSPAIREQYRFQAVVAYEAMLDAISTERDALNALHAVANQKPPRRRGTA</sequence>
<proteinExistence type="predicted"/>
<name>A0A9E7N7Q2_9CAUD</name>
<evidence type="ECO:0000313" key="2">
    <source>
        <dbReference type="Proteomes" id="UP001057427"/>
    </source>
</evidence>
<keyword evidence="2" id="KW-1185">Reference proteome</keyword>
<gene>
    <name evidence="1" type="ORF">BAJUN_01610</name>
</gene>
<dbReference type="EMBL" id="ON529858">
    <property type="protein sequence ID" value="UTC29791.1"/>
    <property type="molecule type" value="Genomic_DNA"/>
</dbReference>
<dbReference type="Proteomes" id="UP001057427">
    <property type="component" value="Segment"/>
</dbReference>
<reference evidence="1" key="1">
    <citation type="submission" date="2022-05" db="EMBL/GenBank/DDBJ databases">
        <authorList>
            <person name="Friedrich I."/>
            <person name="Poehlein A."/>
            <person name="Schneider D."/>
            <person name="Hertel R."/>
            <person name="Daniel R."/>
        </authorList>
    </citation>
    <scope>NUCLEOTIDE SEQUENCE</scope>
</reference>
<organism evidence="1 2">
    <name type="scientific">Brevundimonas phage vB_BgoS-Bajun</name>
    <dbReference type="NCBI Taxonomy" id="2948594"/>
    <lineage>
        <taxon>Viruses</taxon>
        <taxon>Duplodnaviria</taxon>
        <taxon>Heunggongvirae</taxon>
        <taxon>Uroviricota</taxon>
        <taxon>Caudoviricetes</taxon>
        <taxon>Dolichocephalovirinae</taxon>
    </lineage>
</organism>